<evidence type="ECO:0000256" key="9">
    <source>
        <dbReference type="SAM" id="Phobius"/>
    </source>
</evidence>
<evidence type="ECO:0000313" key="11">
    <source>
        <dbReference type="Proteomes" id="UP000237381"/>
    </source>
</evidence>
<evidence type="ECO:0000256" key="3">
    <source>
        <dbReference type="ARBA" id="ARBA00022475"/>
    </source>
</evidence>
<dbReference type="PANTHER" id="PTHR30574">
    <property type="entry name" value="INNER MEMBRANE PROTEIN YEDE"/>
    <property type="match status" value="1"/>
</dbReference>
<evidence type="ECO:0000256" key="1">
    <source>
        <dbReference type="ARBA" id="ARBA00004429"/>
    </source>
</evidence>
<keyword evidence="3" id="KW-1003">Cell membrane</keyword>
<feature type="transmembrane region" description="Helical" evidence="9">
    <location>
        <begin position="48"/>
        <end position="73"/>
    </location>
</feature>
<organism evidence="10 11">
    <name type="scientific">Paraburkholderia eburnea</name>
    <dbReference type="NCBI Taxonomy" id="1189126"/>
    <lineage>
        <taxon>Bacteria</taxon>
        <taxon>Pseudomonadati</taxon>
        <taxon>Pseudomonadota</taxon>
        <taxon>Betaproteobacteria</taxon>
        <taxon>Burkholderiales</taxon>
        <taxon>Burkholderiaceae</taxon>
        <taxon>Paraburkholderia</taxon>
    </lineage>
</organism>
<dbReference type="EMBL" id="PQGA01000021">
    <property type="protein sequence ID" value="POR46881.1"/>
    <property type="molecule type" value="Genomic_DNA"/>
</dbReference>
<name>A0A2S4LWQ5_9BURK</name>
<gene>
    <name evidence="10" type="ORF">B0G62_12136</name>
</gene>
<evidence type="ECO:0000256" key="4">
    <source>
        <dbReference type="ARBA" id="ARBA00022519"/>
    </source>
</evidence>
<evidence type="ECO:0000256" key="2">
    <source>
        <dbReference type="ARBA" id="ARBA00022448"/>
    </source>
</evidence>
<keyword evidence="7 9" id="KW-0472">Membrane</keyword>
<keyword evidence="4" id="KW-0997">Cell inner membrane</keyword>
<keyword evidence="2" id="KW-0813">Transport</keyword>
<protein>
    <submittedName>
        <fullName evidence="10">Uncharacterized protein</fullName>
    </submittedName>
</protein>
<proteinExistence type="inferred from homology"/>
<evidence type="ECO:0000256" key="5">
    <source>
        <dbReference type="ARBA" id="ARBA00022692"/>
    </source>
</evidence>
<comment type="subcellular location">
    <subcellularLocation>
        <location evidence="1">Cell inner membrane</location>
        <topology evidence="1">Multi-pass membrane protein</topology>
    </subcellularLocation>
</comment>
<evidence type="ECO:0000256" key="8">
    <source>
        <dbReference type="ARBA" id="ARBA00035655"/>
    </source>
</evidence>
<dbReference type="AlphaFoldDB" id="A0A2S4LWQ5"/>
<evidence type="ECO:0000256" key="7">
    <source>
        <dbReference type="ARBA" id="ARBA00023136"/>
    </source>
</evidence>
<dbReference type="InterPro" id="IPR007272">
    <property type="entry name" value="Sulf_transp_TsuA/YedE"/>
</dbReference>
<reference evidence="10 11" key="1">
    <citation type="submission" date="2018-01" db="EMBL/GenBank/DDBJ databases">
        <title>Genomic Encyclopedia of Type Strains, Phase III (KMG-III): the genomes of soil and plant-associated and newly described type strains.</title>
        <authorList>
            <person name="Whitman W."/>
        </authorList>
    </citation>
    <scope>NUCLEOTIDE SEQUENCE [LARGE SCALE GENOMIC DNA]</scope>
    <source>
        <strain evidence="10 11">JCM 18070</strain>
    </source>
</reference>
<dbReference type="Proteomes" id="UP000237381">
    <property type="component" value="Unassembled WGS sequence"/>
</dbReference>
<comment type="similarity">
    <text evidence="8">Belongs to the TsuA/YedE (TC 9.B.102) family.</text>
</comment>
<feature type="transmembrane region" description="Helical" evidence="9">
    <location>
        <begin position="85"/>
        <end position="104"/>
    </location>
</feature>
<feature type="transmembrane region" description="Helical" evidence="9">
    <location>
        <begin position="124"/>
        <end position="145"/>
    </location>
</feature>
<keyword evidence="11" id="KW-1185">Reference proteome</keyword>
<evidence type="ECO:0000313" key="10">
    <source>
        <dbReference type="EMBL" id="POR46881.1"/>
    </source>
</evidence>
<accession>A0A2S4LWQ5</accession>
<keyword evidence="5 9" id="KW-0812">Transmembrane</keyword>
<evidence type="ECO:0000256" key="6">
    <source>
        <dbReference type="ARBA" id="ARBA00022989"/>
    </source>
</evidence>
<dbReference type="OrthoDB" id="9814020at2"/>
<dbReference type="Pfam" id="PF04143">
    <property type="entry name" value="Sulf_transp"/>
    <property type="match status" value="1"/>
</dbReference>
<dbReference type="GO" id="GO:0005886">
    <property type="term" value="C:plasma membrane"/>
    <property type="evidence" value="ECO:0007669"/>
    <property type="project" value="UniProtKB-SubCell"/>
</dbReference>
<feature type="transmembrane region" description="Helical" evidence="9">
    <location>
        <begin position="6"/>
        <end position="27"/>
    </location>
</feature>
<keyword evidence="6 9" id="KW-1133">Transmembrane helix</keyword>
<comment type="caution">
    <text evidence="10">The sequence shown here is derived from an EMBL/GenBank/DDBJ whole genome shotgun (WGS) entry which is preliminary data.</text>
</comment>
<dbReference type="PANTHER" id="PTHR30574:SF1">
    <property type="entry name" value="SULPHUR TRANSPORT DOMAIN-CONTAINING PROTEIN"/>
    <property type="match status" value="1"/>
</dbReference>
<sequence length="148" mass="15473">MTHLTPWSALAGGLLIGLSASLLLWLNGKIAGISGIARQLIWGERRDFAWRAAFLFGLIAGAAACYALARAFAHTDLAPQARVGFPPVLLIVAGLATGYGTALAHGCTSGHGVCGLARFSRRSAVATAVFLITAIVMTFFVRHVLGLQ</sequence>